<dbReference type="PANTHER" id="PTHR45710">
    <property type="entry name" value="C-TYPE LECTIN DOMAIN-CONTAINING PROTEIN 180"/>
    <property type="match status" value="1"/>
</dbReference>
<dbReference type="Proteomes" id="UP000264800">
    <property type="component" value="Unplaced"/>
</dbReference>
<proteinExistence type="predicted"/>
<dbReference type="GeneTree" id="ENSGT01000000215223"/>
<accession>A0A3Q3A121</accession>
<keyword evidence="2" id="KW-1185">Reference proteome</keyword>
<dbReference type="InterPro" id="IPR016187">
    <property type="entry name" value="CTDL_fold"/>
</dbReference>
<sequence>DSDSNNRTEHQEIILFSIRVRAALYAAELQHCPSRKSSGAFCPDQWKRFGCSCYFKSTQWKSWSESRKDCQERGADLVIINTEEEQVSLSVRI</sequence>
<evidence type="ECO:0008006" key="3">
    <source>
        <dbReference type="Google" id="ProtNLM"/>
    </source>
</evidence>
<dbReference type="InterPro" id="IPR016186">
    <property type="entry name" value="C-type_lectin-like/link_sf"/>
</dbReference>
<dbReference type="Ensembl" id="ENSKMAT00000010130.1">
    <property type="protein sequence ID" value="ENSKMAP00000009971.1"/>
    <property type="gene ID" value="ENSKMAG00000007496.1"/>
</dbReference>
<reference evidence="1" key="2">
    <citation type="submission" date="2025-09" db="UniProtKB">
        <authorList>
            <consortium name="Ensembl"/>
        </authorList>
    </citation>
    <scope>IDENTIFICATION</scope>
</reference>
<dbReference type="PANTHER" id="PTHR45710:SF31">
    <property type="entry name" value="EARLY ACTIVATION ANTIGEN CD69"/>
    <property type="match status" value="1"/>
</dbReference>
<name>A0A3Q3A121_KRYMA</name>
<organism evidence="1 2">
    <name type="scientific">Kryptolebias marmoratus</name>
    <name type="common">Mangrove killifish</name>
    <name type="synonym">Rivulus marmoratus</name>
    <dbReference type="NCBI Taxonomy" id="37003"/>
    <lineage>
        <taxon>Eukaryota</taxon>
        <taxon>Metazoa</taxon>
        <taxon>Chordata</taxon>
        <taxon>Craniata</taxon>
        <taxon>Vertebrata</taxon>
        <taxon>Euteleostomi</taxon>
        <taxon>Actinopterygii</taxon>
        <taxon>Neopterygii</taxon>
        <taxon>Teleostei</taxon>
        <taxon>Neoteleostei</taxon>
        <taxon>Acanthomorphata</taxon>
        <taxon>Ovalentaria</taxon>
        <taxon>Atherinomorphae</taxon>
        <taxon>Cyprinodontiformes</taxon>
        <taxon>Rivulidae</taxon>
        <taxon>Kryptolebias</taxon>
    </lineage>
</organism>
<reference evidence="1" key="1">
    <citation type="submission" date="2025-08" db="UniProtKB">
        <authorList>
            <consortium name="Ensembl"/>
        </authorList>
    </citation>
    <scope>IDENTIFICATION</scope>
</reference>
<dbReference type="OMA" id="RICPRGW"/>
<dbReference type="SUPFAM" id="SSF56436">
    <property type="entry name" value="C-type lectin-like"/>
    <property type="match status" value="1"/>
</dbReference>
<dbReference type="Gene3D" id="3.10.100.10">
    <property type="entry name" value="Mannose-Binding Protein A, subunit A"/>
    <property type="match status" value="1"/>
</dbReference>
<dbReference type="AlphaFoldDB" id="A0A3Q3A121"/>
<dbReference type="InterPro" id="IPR050828">
    <property type="entry name" value="C-type_lectin/matrix_domain"/>
</dbReference>
<protein>
    <recommendedName>
        <fullName evidence="3">C-type lectin domain-containing protein</fullName>
    </recommendedName>
</protein>
<evidence type="ECO:0000313" key="1">
    <source>
        <dbReference type="Ensembl" id="ENSKMAP00000009971.1"/>
    </source>
</evidence>
<evidence type="ECO:0000313" key="2">
    <source>
        <dbReference type="Proteomes" id="UP000264800"/>
    </source>
</evidence>